<dbReference type="AlphaFoldDB" id="A0A345ZR52"/>
<dbReference type="SUPFAM" id="SSF46894">
    <property type="entry name" value="C-terminal effector domain of the bipartite response regulators"/>
    <property type="match status" value="1"/>
</dbReference>
<evidence type="ECO:0000313" key="7">
    <source>
        <dbReference type="EMBL" id="AXK79399.1"/>
    </source>
</evidence>
<dbReference type="Proteomes" id="UP000254889">
    <property type="component" value="Chromosome"/>
</dbReference>
<dbReference type="SMART" id="SM00862">
    <property type="entry name" value="Trans_reg_C"/>
    <property type="match status" value="1"/>
</dbReference>
<evidence type="ECO:0000256" key="4">
    <source>
        <dbReference type="SAM" id="MobiDB-lite"/>
    </source>
</evidence>
<dbReference type="InterPro" id="IPR001867">
    <property type="entry name" value="OmpR/PhoB-type_DNA-bd"/>
</dbReference>
<dbReference type="Pfam" id="PF13181">
    <property type="entry name" value="TPR_8"/>
    <property type="match status" value="1"/>
</dbReference>
<dbReference type="PANTHER" id="PTHR12558:SF13">
    <property type="entry name" value="CELL DIVISION CYCLE PROTEIN 27 HOMOLOG"/>
    <property type="match status" value="1"/>
</dbReference>
<feature type="DNA-binding region" description="OmpR/PhoB-type" evidence="3">
    <location>
        <begin position="1"/>
        <end position="96"/>
    </location>
</feature>
<evidence type="ECO:0000313" key="8">
    <source>
        <dbReference type="Proteomes" id="UP000254889"/>
    </source>
</evidence>
<dbReference type="PROSITE" id="PS50005">
    <property type="entry name" value="TPR"/>
    <property type="match status" value="1"/>
</dbReference>
<keyword evidence="5" id="KW-0812">Transmembrane</keyword>
<dbReference type="Pfam" id="PF13424">
    <property type="entry name" value="TPR_12"/>
    <property type="match status" value="1"/>
</dbReference>
<organism evidence="7 8">
    <name type="scientific">Pseudolabrys taiwanensis</name>
    <dbReference type="NCBI Taxonomy" id="331696"/>
    <lineage>
        <taxon>Bacteria</taxon>
        <taxon>Pseudomonadati</taxon>
        <taxon>Pseudomonadota</taxon>
        <taxon>Alphaproteobacteria</taxon>
        <taxon>Hyphomicrobiales</taxon>
        <taxon>Xanthobacteraceae</taxon>
        <taxon>Pseudolabrys</taxon>
    </lineage>
</organism>
<dbReference type="Gene3D" id="1.10.10.10">
    <property type="entry name" value="Winged helix-like DNA-binding domain superfamily/Winged helix DNA-binding domain"/>
    <property type="match status" value="1"/>
</dbReference>
<dbReference type="Gene3D" id="1.25.40.10">
    <property type="entry name" value="Tetratricopeptide repeat domain"/>
    <property type="match status" value="1"/>
</dbReference>
<evidence type="ECO:0000256" key="1">
    <source>
        <dbReference type="ARBA" id="ARBA00023125"/>
    </source>
</evidence>
<evidence type="ECO:0000256" key="2">
    <source>
        <dbReference type="PROSITE-ProRule" id="PRU00339"/>
    </source>
</evidence>
<protein>
    <submittedName>
        <fullName evidence="7">Transcriptional regulator CadC</fullName>
    </submittedName>
</protein>
<dbReference type="CDD" id="cd00383">
    <property type="entry name" value="trans_reg_C"/>
    <property type="match status" value="1"/>
</dbReference>
<dbReference type="OrthoDB" id="54411at2"/>
<evidence type="ECO:0000259" key="6">
    <source>
        <dbReference type="PROSITE" id="PS51755"/>
    </source>
</evidence>
<dbReference type="Gene3D" id="3.40.50.10070">
    <property type="entry name" value="TolB, N-terminal domain"/>
    <property type="match status" value="1"/>
</dbReference>
<dbReference type="Pfam" id="PF00486">
    <property type="entry name" value="Trans_reg_C"/>
    <property type="match status" value="1"/>
</dbReference>
<dbReference type="PANTHER" id="PTHR12558">
    <property type="entry name" value="CELL DIVISION CYCLE 16,23,27"/>
    <property type="match status" value="1"/>
</dbReference>
<feature type="repeat" description="TPR" evidence="2">
    <location>
        <begin position="424"/>
        <end position="457"/>
    </location>
</feature>
<keyword evidence="5" id="KW-1133">Transmembrane helix</keyword>
<dbReference type="GO" id="GO:0003677">
    <property type="term" value="F:DNA binding"/>
    <property type="evidence" value="ECO:0007669"/>
    <property type="project" value="UniProtKB-UniRule"/>
</dbReference>
<dbReference type="KEGG" id="ptaw:DW352_02030"/>
<keyword evidence="5" id="KW-0472">Membrane</keyword>
<dbReference type="RefSeq" id="WP_115688049.1">
    <property type="nucleotide sequence ID" value="NZ_CP031417.1"/>
</dbReference>
<reference evidence="7 8" key="1">
    <citation type="submission" date="2018-07" db="EMBL/GenBank/DDBJ databases">
        <authorList>
            <person name="Quirk P.G."/>
            <person name="Krulwich T.A."/>
        </authorList>
    </citation>
    <scope>NUCLEOTIDE SEQUENCE [LARGE SCALE GENOMIC DNA]</scope>
    <source>
        <strain evidence="7 8">CC-BB4</strain>
    </source>
</reference>
<accession>A0A345ZR52</accession>
<keyword evidence="8" id="KW-1185">Reference proteome</keyword>
<dbReference type="GO" id="GO:0006355">
    <property type="term" value="P:regulation of DNA-templated transcription"/>
    <property type="evidence" value="ECO:0007669"/>
    <property type="project" value="InterPro"/>
</dbReference>
<keyword evidence="1 3" id="KW-0238">DNA-binding</keyword>
<dbReference type="InterPro" id="IPR011990">
    <property type="entry name" value="TPR-like_helical_dom_sf"/>
</dbReference>
<dbReference type="InterPro" id="IPR016032">
    <property type="entry name" value="Sig_transdc_resp-reg_C-effctor"/>
</dbReference>
<evidence type="ECO:0000256" key="3">
    <source>
        <dbReference type="PROSITE-ProRule" id="PRU01091"/>
    </source>
</evidence>
<feature type="compositionally biased region" description="Pro residues" evidence="4">
    <location>
        <begin position="108"/>
        <end position="117"/>
    </location>
</feature>
<feature type="region of interest" description="Disordered" evidence="4">
    <location>
        <begin position="103"/>
        <end position="128"/>
    </location>
</feature>
<gene>
    <name evidence="7" type="ORF">DW352_02030</name>
</gene>
<dbReference type="SUPFAM" id="SSF48452">
    <property type="entry name" value="TPR-like"/>
    <property type="match status" value="1"/>
</dbReference>
<dbReference type="InterPro" id="IPR036388">
    <property type="entry name" value="WH-like_DNA-bd_sf"/>
</dbReference>
<feature type="compositionally biased region" description="Low complexity" evidence="4">
    <location>
        <begin position="118"/>
        <end position="128"/>
    </location>
</feature>
<keyword evidence="2" id="KW-0802">TPR repeat</keyword>
<proteinExistence type="predicted"/>
<name>A0A345ZR52_9HYPH</name>
<dbReference type="InterPro" id="IPR019734">
    <property type="entry name" value="TPR_rpt"/>
</dbReference>
<dbReference type="GO" id="GO:0000160">
    <property type="term" value="P:phosphorelay signal transduction system"/>
    <property type="evidence" value="ECO:0007669"/>
    <property type="project" value="InterPro"/>
</dbReference>
<dbReference type="PROSITE" id="PS51755">
    <property type="entry name" value="OMPR_PHOB"/>
    <property type="match status" value="1"/>
</dbReference>
<evidence type="ECO:0000256" key="5">
    <source>
        <dbReference type="SAM" id="Phobius"/>
    </source>
</evidence>
<feature type="domain" description="OmpR/PhoB-type" evidence="6">
    <location>
        <begin position="1"/>
        <end position="96"/>
    </location>
</feature>
<dbReference type="EMBL" id="CP031417">
    <property type="protein sequence ID" value="AXK79399.1"/>
    <property type="molecule type" value="Genomic_DNA"/>
</dbReference>
<sequence length="563" mass="61488">MLRFGTFELDLDRAELREAGGAVIKLRPKTFALLQFFAGNANRLLTKQELMSAVWPNVHVGEDSLFQAIREIRTALGDKDRQVVKSVSGRGYLFEAEIEATGARAPRSAPPAAPTATPPAEEASPAAKPSGARHWLLMTRRPALAISTVLCLAVGVAVAAPILVRRLYVPEMQTITVVPFEARTADPATAPMAANITDRLTDGLSKIGNIRVLAPQDELRTASGSTAPSTNTDFIVRGELQRNRDKWDVQARLIDANGQVQWSGGYSVPAEAMDERLQQSRLTAGIGNLLALRINALTHARLSSPESKIVVEQATAFLNQTNKERFAVAQDLLEKAHAEKPNDVDIAAALSAHLMRGVATVWYPVSENDAIEQRAKGLLDKAVKQEPNYIPVLQAYCRLLQTINEFAETLVACQNALRFDPWDGLVMFQIGMAQFRLGRFEDALATFERADTIDTPQVSRWTWPLGAGAALVFMGRYEEALPWLRQSIAVTPGTGRTHLLIAAALEALGRHDEARDYVAQAMKLRPGSNGENIGLPTKNQSPRYMASADKVRDLLITAGLPPK</sequence>
<feature type="transmembrane region" description="Helical" evidence="5">
    <location>
        <begin position="143"/>
        <end position="164"/>
    </location>
</feature>
<dbReference type="SMART" id="SM00028">
    <property type="entry name" value="TPR"/>
    <property type="match status" value="3"/>
</dbReference>